<proteinExistence type="predicted"/>
<gene>
    <name evidence="1" type="ORF">OMAG_000282</name>
</gene>
<feature type="non-terminal residue" evidence="1">
    <location>
        <position position="51"/>
    </location>
</feature>
<protein>
    <submittedName>
        <fullName evidence="1">Uncharacterized protein</fullName>
    </submittedName>
</protein>
<organism evidence="1 2">
    <name type="scientific">Candidatus Omnitrophus magneticus</name>
    <dbReference type="NCBI Taxonomy" id="1609969"/>
    <lineage>
        <taxon>Bacteria</taxon>
        <taxon>Pseudomonadati</taxon>
        <taxon>Candidatus Omnitrophota</taxon>
        <taxon>Candidatus Omnitrophus</taxon>
    </lineage>
</organism>
<evidence type="ECO:0000313" key="2">
    <source>
        <dbReference type="Proteomes" id="UP000033428"/>
    </source>
</evidence>
<reference evidence="1 2" key="1">
    <citation type="submission" date="2015-02" db="EMBL/GenBank/DDBJ databases">
        <title>Single-cell genomics of uncultivated deep-branching MTB reveals a conserved set of magnetosome genes.</title>
        <authorList>
            <person name="Kolinko S."/>
            <person name="Richter M."/>
            <person name="Glockner F.O."/>
            <person name="Brachmann A."/>
            <person name="Schuler D."/>
        </authorList>
    </citation>
    <scope>NUCLEOTIDE SEQUENCE [LARGE SCALE GENOMIC DNA]</scope>
    <source>
        <strain evidence="1">SKK-01</strain>
    </source>
</reference>
<dbReference type="EMBL" id="JYNY01000062">
    <property type="protein sequence ID" value="KJJ85850.1"/>
    <property type="molecule type" value="Genomic_DNA"/>
</dbReference>
<name>A0A0F0CWM8_9BACT</name>
<accession>A0A0F0CWM8</accession>
<dbReference type="AlphaFoldDB" id="A0A0F0CWM8"/>
<keyword evidence="2" id="KW-1185">Reference proteome</keyword>
<dbReference type="Proteomes" id="UP000033428">
    <property type="component" value="Unassembled WGS sequence"/>
</dbReference>
<comment type="caution">
    <text evidence="1">The sequence shown here is derived from an EMBL/GenBank/DDBJ whole genome shotgun (WGS) entry which is preliminary data.</text>
</comment>
<evidence type="ECO:0000313" key="1">
    <source>
        <dbReference type="EMBL" id="KJJ85850.1"/>
    </source>
</evidence>
<sequence>MGSVDIMKISPNINEHRLDKQEIVNLFESPNLFAIGKAADKMAQSLHGNID</sequence>